<gene>
    <name evidence="1" type="ORF">N7492_007787</name>
</gene>
<reference evidence="1" key="2">
    <citation type="journal article" date="2023" name="IMA Fungus">
        <title>Comparative genomic study of the Penicillium genus elucidates a diverse pangenome and 15 lateral gene transfer events.</title>
        <authorList>
            <person name="Petersen C."/>
            <person name="Sorensen T."/>
            <person name="Nielsen M.R."/>
            <person name="Sondergaard T.E."/>
            <person name="Sorensen J.L."/>
            <person name="Fitzpatrick D.A."/>
            <person name="Frisvad J.C."/>
            <person name="Nielsen K.L."/>
        </authorList>
    </citation>
    <scope>NUCLEOTIDE SEQUENCE</scope>
    <source>
        <strain evidence="1">IBT 21917</strain>
    </source>
</reference>
<evidence type="ECO:0000313" key="2">
    <source>
        <dbReference type="Proteomes" id="UP001146351"/>
    </source>
</evidence>
<name>A0A9W9LLM2_9EURO</name>
<keyword evidence="2" id="KW-1185">Reference proteome</keyword>
<accession>A0A9W9LLM2</accession>
<dbReference type="AlphaFoldDB" id="A0A9W9LLM2"/>
<organism evidence="1 2">
    <name type="scientific">Penicillium capsulatum</name>
    <dbReference type="NCBI Taxonomy" id="69766"/>
    <lineage>
        <taxon>Eukaryota</taxon>
        <taxon>Fungi</taxon>
        <taxon>Dikarya</taxon>
        <taxon>Ascomycota</taxon>
        <taxon>Pezizomycotina</taxon>
        <taxon>Eurotiomycetes</taxon>
        <taxon>Eurotiomycetidae</taxon>
        <taxon>Eurotiales</taxon>
        <taxon>Aspergillaceae</taxon>
        <taxon>Penicillium</taxon>
    </lineage>
</organism>
<dbReference type="Proteomes" id="UP001146351">
    <property type="component" value="Unassembled WGS sequence"/>
</dbReference>
<proteinExistence type="predicted"/>
<reference evidence="1" key="1">
    <citation type="submission" date="2022-11" db="EMBL/GenBank/DDBJ databases">
        <authorList>
            <person name="Petersen C."/>
        </authorList>
    </citation>
    <scope>NUCLEOTIDE SEQUENCE</scope>
    <source>
        <strain evidence="1">IBT 21917</strain>
    </source>
</reference>
<comment type="caution">
    <text evidence="1">The sequence shown here is derived from an EMBL/GenBank/DDBJ whole genome shotgun (WGS) entry which is preliminary data.</text>
</comment>
<sequence>MNNTKALFQARSARMTGLIYRIRYRAYSLPKKEFQGMDLALRSTLQREEYLKSNAREWDSSE</sequence>
<dbReference type="EMBL" id="JAPQKO010000005">
    <property type="protein sequence ID" value="KAJ5162395.1"/>
    <property type="molecule type" value="Genomic_DNA"/>
</dbReference>
<evidence type="ECO:0000313" key="1">
    <source>
        <dbReference type="EMBL" id="KAJ5162395.1"/>
    </source>
</evidence>
<protein>
    <submittedName>
        <fullName evidence="1">Uncharacterized protein</fullName>
    </submittedName>
</protein>
<dbReference type="OrthoDB" id="10537521at2759"/>